<organism evidence="2 3">
    <name type="scientific">Sphingobium nicotianae</name>
    <dbReference type="NCBI Taxonomy" id="2782607"/>
    <lineage>
        <taxon>Bacteria</taxon>
        <taxon>Pseudomonadati</taxon>
        <taxon>Pseudomonadota</taxon>
        <taxon>Alphaproteobacteria</taxon>
        <taxon>Sphingomonadales</taxon>
        <taxon>Sphingomonadaceae</taxon>
        <taxon>Sphingobium</taxon>
    </lineage>
</organism>
<dbReference type="Proteomes" id="UP001138757">
    <property type="component" value="Unassembled WGS sequence"/>
</dbReference>
<feature type="transmembrane region" description="Helical" evidence="1">
    <location>
        <begin position="337"/>
        <end position="358"/>
    </location>
</feature>
<dbReference type="EMBL" id="JAHGAW010000004">
    <property type="protein sequence ID" value="MBT2186662.1"/>
    <property type="molecule type" value="Genomic_DNA"/>
</dbReference>
<feature type="transmembrane region" description="Helical" evidence="1">
    <location>
        <begin position="286"/>
        <end position="307"/>
    </location>
</feature>
<feature type="transmembrane region" description="Helical" evidence="1">
    <location>
        <begin position="314"/>
        <end position="331"/>
    </location>
</feature>
<evidence type="ECO:0000313" key="2">
    <source>
        <dbReference type="EMBL" id="MBT2186662.1"/>
    </source>
</evidence>
<keyword evidence="1" id="KW-1133">Transmembrane helix</keyword>
<feature type="transmembrane region" description="Helical" evidence="1">
    <location>
        <begin position="235"/>
        <end position="258"/>
    </location>
</feature>
<feature type="transmembrane region" description="Helical" evidence="1">
    <location>
        <begin position="25"/>
        <end position="41"/>
    </location>
</feature>
<gene>
    <name evidence="2" type="ORF">KK488_06835</name>
</gene>
<feature type="transmembrane region" description="Helical" evidence="1">
    <location>
        <begin position="157"/>
        <end position="176"/>
    </location>
</feature>
<reference evidence="2" key="1">
    <citation type="submission" date="2021-05" db="EMBL/GenBank/DDBJ databases">
        <title>Genome of Sphingobium sp. strain.</title>
        <authorList>
            <person name="Fan R."/>
        </authorList>
    </citation>
    <scope>NUCLEOTIDE SEQUENCE</scope>
    <source>
        <strain evidence="2">H33</strain>
    </source>
</reference>
<keyword evidence="1" id="KW-0472">Membrane</keyword>
<dbReference type="RefSeq" id="WP_214622418.1">
    <property type="nucleotide sequence ID" value="NZ_JAHGAW010000004.1"/>
</dbReference>
<feature type="transmembrane region" description="Helical" evidence="1">
    <location>
        <begin position="122"/>
        <end position="145"/>
    </location>
</feature>
<evidence type="ECO:0000256" key="1">
    <source>
        <dbReference type="SAM" id="Phobius"/>
    </source>
</evidence>
<dbReference type="AlphaFoldDB" id="A0A9X1DAX1"/>
<sequence>MPAPQPIVPASPIASRFAGLRPRQAMLVLGLLLALILAGLIRDQPRVGPTTSPVKISGSARPTDLAGDDILLYRVIVDQLREGRPYYPAATRLLRENDYPLRPFVAVRLPTLATALAAIPDWLGTALLALLGAGTIFAWTLRLAASGVGEAVVRTGSLLLLAGCLTIAAPKLTVFHESWAALLVALSLALHRPGRWGASVALALAAVLIRELALPYLLLMGAAALTRRTWIEAGAWAGAVLLFAATLACHAVAVWAVVLPDDPASPGWLAAGGWQFVIAALRAASILGYLPAPLAALLVPLALIGWLSRRDASCTLAGLFIAGFMLIMTVLGRPGNFYWAAMIVPILLAGLAFAPGALRDLVGAVLGAHREGPTVRQEAMASMPRSCHNKP</sequence>
<protein>
    <submittedName>
        <fullName evidence="2">Uncharacterized protein</fullName>
    </submittedName>
</protein>
<feature type="transmembrane region" description="Helical" evidence="1">
    <location>
        <begin position="196"/>
        <end position="223"/>
    </location>
</feature>
<keyword evidence="1" id="KW-0812">Transmembrane</keyword>
<keyword evidence="3" id="KW-1185">Reference proteome</keyword>
<accession>A0A9X1DAX1</accession>
<name>A0A9X1DAX1_9SPHN</name>
<comment type="caution">
    <text evidence="2">The sequence shown here is derived from an EMBL/GenBank/DDBJ whole genome shotgun (WGS) entry which is preliminary data.</text>
</comment>
<evidence type="ECO:0000313" key="3">
    <source>
        <dbReference type="Proteomes" id="UP001138757"/>
    </source>
</evidence>
<proteinExistence type="predicted"/>